<proteinExistence type="predicted"/>
<reference evidence="2" key="1">
    <citation type="submission" date="2023-01" db="EMBL/GenBank/DDBJ databases">
        <title>Genome assembly of the deep-sea coral Lophelia pertusa.</title>
        <authorList>
            <person name="Herrera S."/>
            <person name="Cordes E."/>
        </authorList>
    </citation>
    <scope>NUCLEOTIDE SEQUENCE</scope>
    <source>
        <strain evidence="2">USNM1676648</strain>
        <tissue evidence="2">Polyp</tissue>
    </source>
</reference>
<keyword evidence="3" id="KW-1185">Reference proteome</keyword>
<evidence type="ECO:0000313" key="2">
    <source>
        <dbReference type="EMBL" id="KAJ7354746.1"/>
    </source>
</evidence>
<evidence type="ECO:0008006" key="4">
    <source>
        <dbReference type="Google" id="ProtNLM"/>
    </source>
</evidence>
<dbReference type="GO" id="GO:0005634">
    <property type="term" value="C:nucleus"/>
    <property type="evidence" value="ECO:0007669"/>
    <property type="project" value="TreeGrafter"/>
</dbReference>
<name>A0A9X0CI34_9CNID</name>
<protein>
    <recommendedName>
        <fullName evidence="4">Transformation/transcription domain-associated protein</fullName>
    </recommendedName>
</protein>
<feature type="compositionally biased region" description="Polar residues" evidence="1">
    <location>
        <begin position="648"/>
        <end position="665"/>
    </location>
</feature>
<sequence length="708" mass="80629">MAGSQVDMEQVHMSIRPLLLKLGDYRSLNLQLIQRLSHLMELFPGSFNEKLCEQLLAHLRKWMDVITAGTTQSQQAAGKTNHTPEDFAQELKICASIINMFYLIPAASSKLIEHLITLVLKAEKALVMEIGSPLREPLLKFLIRYPTQTVDYFLLQLAGSQMNRLLMYILSQETSKPLRQTLEAHSLKLVNSTFSIPQPPEDQVSAVQKKMELQNQGIKIIRLLVKFNNSWLPEHPVLIGHLRRIWVSSGFQGRLRKDGTPIHRWREPKLLAKCLLNYIKHRASEVELLFQLLRVFTIRHVPDFHFLRKFLEETVAKVTQWSKRELSSSNLWNCFMNRIFHKKLKAKALQYVLIPMFQVSFERGEGDPLIGGPPSPEQDSNENVISVFVCKVVDPDNPFGTSDAVRILLLQFSALLVEHASQHIHDAANKRQGIKLRRLMTFAWPCLLPKQCVDPSTKYHGHLLLAHIIAKFAIHKRIVLQVFHSLLKAHAVEARGVVRQALDILTPAMPARMEDGNAMLTHWTKKIIVEEGHTVAQLVHMLTLLVRHYRVYYPVRIHLIQHMVSAMQRLGFTANASIEHRKLAVDLAEVILKWELQRIKDDQEQPATSSEPTEPVTPTPVTVIASQVGSVKRPSEDAATPETKRTRSMSQSTASRVAVQESQIKSPLEKHHADAVVNFLLRIACQVNEPSTTMDPLVKLCRGAVWHY</sequence>
<dbReference type="InterPro" id="IPR050517">
    <property type="entry name" value="DDR_Repair_Kinase"/>
</dbReference>
<feature type="region of interest" description="Disordered" evidence="1">
    <location>
        <begin position="625"/>
        <end position="665"/>
    </location>
</feature>
<organism evidence="2 3">
    <name type="scientific">Desmophyllum pertusum</name>
    <dbReference type="NCBI Taxonomy" id="174260"/>
    <lineage>
        <taxon>Eukaryota</taxon>
        <taxon>Metazoa</taxon>
        <taxon>Cnidaria</taxon>
        <taxon>Anthozoa</taxon>
        <taxon>Hexacorallia</taxon>
        <taxon>Scleractinia</taxon>
        <taxon>Caryophylliina</taxon>
        <taxon>Caryophylliidae</taxon>
        <taxon>Desmophyllum</taxon>
    </lineage>
</organism>
<dbReference type="GO" id="GO:0000124">
    <property type="term" value="C:SAGA complex"/>
    <property type="evidence" value="ECO:0007669"/>
    <property type="project" value="TreeGrafter"/>
</dbReference>
<dbReference type="Pfam" id="PF20206">
    <property type="entry name" value="Tra1_ring"/>
    <property type="match status" value="1"/>
</dbReference>
<evidence type="ECO:0000313" key="3">
    <source>
        <dbReference type="Proteomes" id="UP001163046"/>
    </source>
</evidence>
<dbReference type="PANTHER" id="PTHR11139">
    <property type="entry name" value="ATAXIA TELANGIECTASIA MUTATED ATM -RELATED"/>
    <property type="match status" value="1"/>
</dbReference>
<dbReference type="AlphaFoldDB" id="A0A9X0CI34"/>
<comment type="caution">
    <text evidence="2">The sequence shown here is derived from an EMBL/GenBank/DDBJ whole genome shotgun (WGS) entry which is preliminary data.</text>
</comment>
<dbReference type="GO" id="GO:0035267">
    <property type="term" value="C:NuA4 histone acetyltransferase complex"/>
    <property type="evidence" value="ECO:0007669"/>
    <property type="project" value="TreeGrafter"/>
</dbReference>
<dbReference type="GO" id="GO:0006281">
    <property type="term" value="P:DNA repair"/>
    <property type="evidence" value="ECO:0007669"/>
    <property type="project" value="TreeGrafter"/>
</dbReference>
<accession>A0A9X0CI34</accession>
<dbReference type="EMBL" id="MU827334">
    <property type="protein sequence ID" value="KAJ7354746.1"/>
    <property type="molecule type" value="Genomic_DNA"/>
</dbReference>
<dbReference type="Proteomes" id="UP001163046">
    <property type="component" value="Unassembled WGS sequence"/>
</dbReference>
<gene>
    <name evidence="2" type="ORF">OS493_030523</name>
</gene>
<dbReference type="InterPro" id="IPR046805">
    <property type="entry name" value="Tra1_ring"/>
</dbReference>
<evidence type="ECO:0000256" key="1">
    <source>
        <dbReference type="SAM" id="MobiDB-lite"/>
    </source>
</evidence>
<dbReference type="OrthoDB" id="5570127at2759"/>
<dbReference type="PANTHER" id="PTHR11139:SF1">
    <property type="entry name" value="TRANSFORMATION_TRANSCRIPTION DOMAIN-ASSOCIATED PROTEIN"/>
    <property type="match status" value="1"/>
</dbReference>
<dbReference type="GO" id="GO:0006355">
    <property type="term" value="P:regulation of DNA-templated transcription"/>
    <property type="evidence" value="ECO:0007669"/>
    <property type="project" value="TreeGrafter"/>
</dbReference>